<dbReference type="Gene3D" id="3.90.550.10">
    <property type="entry name" value="Spore Coat Polysaccharide Biosynthesis Protein SpsA, Chain A"/>
    <property type="match status" value="1"/>
</dbReference>
<dbReference type="InterPro" id="IPR029044">
    <property type="entry name" value="Nucleotide-diphossugar_trans"/>
</dbReference>
<dbReference type="InterPro" id="IPR027791">
    <property type="entry name" value="Galactosyl_T_C"/>
</dbReference>
<dbReference type="GO" id="GO:0016740">
    <property type="term" value="F:transferase activity"/>
    <property type="evidence" value="ECO:0007669"/>
    <property type="project" value="UniProtKB-KW"/>
</dbReference>
<dbReference type="SUPFAM" id="SSF53448">
    <property type="entry name" value="Nucleotide-diphospho-sugar transferases"/>
    <property type="match status" value="1"/>
</dbReference>
<dbReference type="RefSeq" id="WP_113618200.1">
    <property type="nucleotide sequence ID" value="NZ_QFFJ01000002.1"/>
</dbReference>
<keyword evidence="1" id="KW-0808">Transferase</keyword>
<proteinExistence type="predicted"/>
<evidence type="ECO:0000259" key="2">
    <source>
        <dbReference type="Pfam" id="PF02709"/>
    </source>
</evidence>
<gene>
    <name evidence="3" type="ORF">DF182_23355</name>
</gene>
<dbReference type="AlphaFoldDB" id="A0A365XV35"/>
<accession>A0A365XV35</accession>
<reference evidence="3 4" key="1">
    <citation type="submission" date="2018-05" db="EMBL/GenBank/DDBJ databases">
        <title>Chitinophaga sp. K3CV102501T nov., isolated from isolated from a monsoon evergreen broad-leaved forest soil.</title>
        <authorList>
            <person name="Lv Y."/>
        </authorList>
    </citation>
    <scope>NUCLEOTIDE SEQUENCE [LARGE SCALE GENOMIC DNA]</scope>
    <source>
        <strain evidence="3 4">GDMCC 1.1325</strain>
    </source>
</reference>
<dbReference type="OrthoDB" id="7295299at2"/>
<keyword evidence="4" id="KW-1185">Reference proteome</keyword>
<name>A0A365XV35_9BACT</name>
<feature type="domain" description="Galactosyltransferase C-terminal" evidence="2">
    <location>
        <begin position="159"/>
        <end position="218"/>
    </location>
</feature>
<sequence>MTKLDMNDVNFLIFCRIDSNDRINNLVTILSFIRQHFSTNITILETGTTSRISPATITQFAADYEFVEDSQEILHLTRYRNMLLNKAQQKIVFFYDTDIIVPPENISRAAALLRLHPHALVYPFDGRSYLVNKFYSNIYRKINNFQWFEQYPYASTPWFKGTVGGIIGINRQWALDNGFENEQLLGWGPEDKERYYRLKKKGARIIRLPGPLYHLYHERGVNSRPYSEDYSKQNQHIYLNTLMGFNNENILPPY</sequence>
<dbReference type="Proteomes" id="UP000253410">
    <property type="component" value="Unassembled WGS sequence"/>
</dbReference>
<evidence type="ECO:0000313" key="3">
    <source>
        <dbReference type="EMBL" id="RBL89455.1"/>
    </source>
</evidence>
<evidence type="ECO:0000256" key="1">
    <source>
        <dbReference type="ARBA" id="ARBA00022679"/>
    </source>
</evidence>
<dbReference type="EMBL" id="QFFJ01000002">
    <property type="protein sequence ID" value="RBL89455.1"/>
    <property type="molecule type" value="Genomic_DNA"/>
</dbReference>
<protein>
    <recommendedName>
        <fullName evidence="2">Galactosyltransferase C-terminal domain-containing protein</fullName>
    </recommendedName>
</protein>
<dbReference type="Pfam" id="PF02709">
    <property type="entry name" value="Glyco_transf_7C"/>
    <property type="match status" value="1"/>
</dbReference>
<organism evidence="3 4">
    <name type="scientific">Chitinophaga flava</name>
    <dbReference type="NCBI Taxonomy" id="2259036"/>
    <lineage>
        <taxon>Bacteria</taxon>
        <taxon>Pseudomonadati</taxon>
        <taxon>Bacteroidota</taxon>
        <taxon>Chitinophagia</taxon>
        <taxon>Chitinophagales</taxon>
        <taxon>Chitinophagaceae</taxon>
        <taxon>Chitinophaga</taxon>
    </lineage>
</organism>
<evidence type="ECO:0000313" key="4">
    <source>
        <dbReference type="Proteomes" id="UP000253410"/>
    </source>
</evidence>
<comment type="caution">
    <text evidence="3">The sequence shown here is derived from an EMBL/GenBank/DDBJ whole genome shotgun (WGS) entry which is preliminary data.</text>
</comment>